<keyword evidence="2" id="KW-1185">Reference proteome</keyword>
<dbReference type="Proteomes" id="UP001206925">
    <property type="component" value="Unassembled WGS sequence"/>
</dbReference>
<reference evidence="1" key="1">
    <citation type="submission" date="2022-06" db="EMBL/GenBank/DDBJ databases">
        <title>Uncovering the hologenomic basis of an extraordinary plant invasion.</title>
        <authorList>
            <person name="Bieker V.C."/>
            <person name="Martin M.D."/>
            <person name="Gilbert T."/>
            <person name="Hodgins K."/>
            <person name="Battlay P."/>
            <person name="Petersen B."/>
            <person name="Wilson J."/>
        </authorList>
    </citation>
    <scope>NUCLEOTIDE SEQUENCE</scope>
    <source>
        <strain evidence="1">AA19_3_7</strain>
        <tissue evidence="1">Leaf</tissue>
    </source>
</reference>
<dbReference type="AlphaFoldDB" id="A0AAD5GG38"/>
<evidence type="ECO:0000313" key="2">
    <source>
        <dbReference type="Proteomes" id="UP001206925"/>
    </source>
</evidence>
<dbReference type="EMBL" id="JAMZMK010008257">
    <property type="protein sequence ID" value="KAI7741147.1"/>
    <property type="molecule type" value="Genomic_DNA"/>
</dbReference>
<proteinExistence type="predicted"/>
<accession>A0AAD5GG38</accession>
<name>A0AAD5GG38_AMBAR</name>
<sequence>MMVNGGDWIRFVAAVAGSESSKAERAMDTIIVSKPFSTAHCLCYLSRTSVPPLFRPLPLLTLYARHIIFEIDHKTGKLIEVYLWSWAESGKGELQTKHFSLQVGTRHKFKIVFLQWQSMIRSIFFTRWGPWHIVSTLPDRSKIIKSLMKKVAPTAAAERFVTLELMFVINIMFVSKTLWCKKQSSAAMRGVQLLVI</sequence>
<gene>
    <name evidence="1" type="ORF">M8C21_014083</name>
</gene>
<organism evidence="1 2">
    <name type="scientific">Ambrosia artemisiifolia</name>
    <name type="common">Common ragweed</name>
    <dbReference type="NCBI Taxonomy" id="4212"/>
    <lineage>
        <taxon>Eukaryota</taxon>
        <taxon>Viridiplantae</taxon>
        <taxon>Streptophyta</taxon>
        <taxon>Embryophyta</taxon>
        <taxon>Tracheophyta</taxon>
        <taxon>Spermatophyta</taxon>
        <taxon>Magnoliopsida</taxon>
        <taxon>eudicotyledons</taxon>
        <taxon>Gunneridae</taxon>
        <taxon>Pentapetalae</taxon>
        <taxon>asterids</taxon>
        <taxon>campanulids</taxon>
        <taxon>Asterales</taxon>
        <taxon>Asteraceae</taxon>
        <taxon>Asteroideae</taxon>
        <taxon>Heliantheae alliance</taxon>
        <taxon>Heliantheae</taxon>
        <taxon>Ambrosia</taxon>
    </lineage>
</organism>
<protein>
    <submittedName>
        <fullName evidence="1">Uncharacterized protein</fullName>
    </submittedName>
</protein>
<comment type="caution">
    <text evidence="1">The sequence shown here is derived from an EMBL/GenBank/DDBJ whole genome shotgun (WGS) entry which is preliminary data.</text>
</comment>
<evidence type="ECO:0000313" key="1">
    <source>
        <dbReference type="EMBL" id="KAI7741147.1"/>
    </source>
</evidence>